<name>A0A8S5UPI2_9CAUD</name>
<evidence type="ECO:0000313" key="1">
    <source>
        <dbReference type="EMBL" id="DAF96400.1"/>
    </source>
</evidence>
<proteinExistence type="predicted"/>
<protein>
    <submittedName>
        <fullName evidence="1">Uncharacterized protein</fullName>
    </submittedName>
</protein>
<accession>A0A8S5UPI2</accession>
<reference evidence="1" key="1">
    <citation type="journal article" date="2021" name="Proc. Natl. Acad. Sci. U.S.A.">
        <title>A Catalog of Tens of Thousands of Viruses from Human Metagenomes Reveals Hidden Associations with Chronic Diseases.</title>
        <authorList>
            <person name="Tisza M.J."/>
            <person name="Buck C.B."/>
        </authorList>
    </citation>
    <scope>NUCLEOTIDE SEQUENCE</scope>
    <source>
        <strain evidence="1">CtG4L18</strain>
    </source>
</reference>
<dbReference type="EMBL" id="BK016114">
    <property type="protein sequence ID" value="DAF96400.1"/>
    <property type="molecule type" value="Genomic_DNA"/>
</dbReference>
<sequence>MDVITLKHMFSWNTIELYVICILIMAKRT</sequence>
<organism evidence="1">
    <name type="scientific">Podoviridae sp. ctG4L18</name>
    <dbReference type="NCBI Taxonomy" id="2825234"/>
    <lineage>
        <taxon>Viruses</taxon>
        <taxon>Duplodnaviria</taxon>
        <taxon>Heunggongvirae</taxon>
        <taxon>Uroviricota</taxon>
        <taxon>Caudoviricetes</taxon>
    </lineage>
</organism>